<organism evidence="3">
    <name type="scientific">Gongylonema pulchrum</name>
    <dbReference type="NCBI Taxonomy" id="637853"/>
    <lineage>
        <taxon>Eukaryota</taxon>
        <taxon>Metazoa</taxon>
        <taxon>Ecdysozoa</taxon>
        <taxon>Nematoda</taxon>
        <taxon>Chromadorea</taxon>
        <taxon>Rhabditida</taxon>
        <taxon>Spirurina</taxon>
        <taxon>Spiruromorpha</taxon>
        <taxon>Spiruroidea</taxon>
        <taxon>Gongylonematidae</taxon>
        <taxon>Gongylonema</taxon>
    </lineage>
</organism>
<evidence type="ECO:0000313" key="1">
    <source>
        <dbReference type="EMBL" id="VDK50595.1"/>
    </source>
</evidence>
<evidence type="ECO:0000313" key="3">
    <source>
        <dbReference type="WBParaSite" id="GPUH_0000539901-mRNA-1"/>
    </source>
</evidence>
<name>A0A183D9K1_9BILA</name>
<dbReference type="WBParaSite" id="GPUH_0000539901-mRNA-1">
    <property type="protein sequence ID" value="GPUH_0000539901-mRNA-1"/>
    <property type="gene ID" value="GPUH_0000539901"/>
</dbReference>
<keyword evidence="2" id="KW-1185">Reference proteome</keyword>
<gene>
    <name evidence="1" type="ORF">GPUH_LOCUS5393</name>
</gene>
<dbReference type="AlphaFoldDB" id="A0A183D9K1"/>
<reference evidence="1 2" key="2">
    <citation type="submission" date="2018-11" db="EMBL/GenBank/DDBJ databases">
        <authorList>
            <consortium name="Pathogen Informatics"/>
        </authorList>
    </citation>
    <scope>NUCLEOTIDE SEQUENCE [LARGE SCALE GENOMIC DNA]</scope>
</reference>
<dbReference type="EMBL" id="UYRT01011393">
    <property type="protein sequence ID" value="VDK50595.1"/>
    <property type="molecule type" value="Genomic_DNA"/>
</dbReference>
<sequence>MIDNGLPTLPADFVSDNRRCYKPTAISMLTLLDEALGAILEQRLRRFKNNSQDLISAKPILVNFCFAQNFTTQLVVQANLDRRIAPSELW</sequence>
<proteinExistence type="predicted"/>
<protein>
    <submittedName>
        <fullName evidence="3">Tnp_DDE_dom domain-containing protein</fullName>
    </submittedName>
</protein>
<dbReference type="Proteomes" id="UP000271098">
    <property type="component" value="Unassembled WGS sequence"/>
</dbReference>
<accession>A0A183D9K1</accession>
<evidence type="ECO:0000313" key="2">
    <source>
        <dbReference type="Proteomes" id="UP000271098"/>
    </source>
</evidence>
<reference evidence="3" key="1">
    <citation type="submission" date="2016-06" db="UniProtKB">
        <authorList>
            <consortium name="WormBaseParasite"/>
        </authorList>
    </citation>
    <scope>IDENTIFICATION</scope>
</reference>